<name>A0ABD1NB07_9FABA</name>
<organism evidence="1 2">
    <name type="scientific">Flemingia macrophylla</name>
    <dbReference type="NCBI Taxonomy" id="520843"/>
    <lineage>
        <taxon>Eukaryota</taxon>
        <taxon>Viridiplantae</taxon>
        <taxon>Streptophyta</taxon>
        <taxon>Embryophyta</taxon>
        <taxon>Tracheophyta</taxon>
        <taxon>Spermatophyta</taxon>
        <taxon>Magnoliopsida</taxon>
        <taxon>eudicotyledons</taxon>
        <taxon>Gunneridae</taxon>
        <taxon>Pentapetalae</taxon>
        <taxon>rosids</taxon>
        <taxon>fabids</taxon>
        <taxon>Fabales</taxon>
        <taxon>Fabaceae</taxon>
        <taxon>Papilionoideae</taxon>
        <taxon>50 kb inversion clade</taxon>
        <taxon>NPAAA clade</taxon>
        <taxon>indigoferoid/millettioid clade</taxon>
        <taxon>Phaseoleae</taxon>
        <taxon>Flemingia</taxon>
    </lineage>
</organism>
<dbReference type="AlphaFoldDB" id="A0ABD1NB07"/>
<dbReference type="EMBL" id="JBGMDY010000002">
    <property type="protein sequence ID" value="KAL2345294.1"/>
    <property type="molecule type" value="Genomic_DNA"/>
</dbReference>
<protein>
    <recommendedName>
        <fullName evidence="3">Late embryogenesis abundant protein LEA-2 subgroup domain-containing protein</fullName>
    </recommendedName>
</protein>
<keyword evidence="2" id="KW-1185">Reference proteome</keyword>
<evidence type="ECO:0008006" key="3">
    <source>
        <dbReference type="Google" id="ProtNLM"/>
    </source>
</evidence>
<evidence type="ECO:0000313" key="2">
    <source>
        <dbReference type="Proteomes" id="UP001603857"/>
    </source>
</evidence>
<dbReference type="Proteomes" id="UP001603857">
    <property type="component" value="Unassembled WGS sequence"/>
</dbReference>
<evidence type="ECO:0000313" key="1">
    <source>
        <dbReference type="EMBL" id="KAL2345294.1"/>
    </source>
</evidence>
<accession>A0ABD1NB07</accession>
<comment type="caution">
    <text evidence="1">The sequence shown here is derived from an EMBL/GenBank/DDBJ whole genome shotgun (WGS) entry which is preliminary data.</text>
</comment>
<sequence length="186" mass="21044">MVGMLLIGLALCQRKTYPPTFDLNPPKFFLDSFNISHLKLSKGEWDVSLAISNTMNYSYVNIVRLEAKIDYEKSQTLVVAPQYTLQNAIFMLDVEEMKRCAWPKFERSPKLPNPKSRRRVWIKERKEQTSGSVTFTMRIASMVAFRASSMSTRSALVLKLCNCLKLVLQNNTGIGALENGGSPVLC</sequence>
<gene>
    <name evidence="1" type="ORF">Fmac_006579</name>
</gene>
<reference evidence="1 2" key="1">
    <citation type="submission" date="2024-08" db="EMBL/GenBank/DDBJ databases">
        <title>Insights into the chromosomal genome structure of Flemingia macrophylla.</title>
        <authorList>
            <person name="Ding Y."/>
            <person name="Zhao Y."/>
            <person name="Bi W."/>
            <person name="Wu M."/>
            <person name="Zhao G."/>
            <person name="Gong Y."/>
            <person name="Li W."/>
            <person name="Zhang P."/>
        </authorList>
    </citation>
    <scope>NUCLEOTIDE SEQUENCE [LARGE SCALE GENOMIC DNA]</scope>
    <source>
        <strain evidence="1">DYQJB</strain>
        <tissue evidence="1">Leaf</tissue>
    </source>
</reference>
<proteinExistence type="predicted"/>